<keyword evidence="3 6" id="KW-0812">Transmembrane</keyword>
<accession>A0A1Z4LMP5</accession>
<keyword evidence="8" id="KW-1185">Reference proteome</keyword>
<dbReference type="AlphaFoldDB" id="A0A1Z4LMP5"/>
<proteinExistence type="inferred from homology"/>
<organism evidence="7 8">
    <name type="scientific">Calothrix parasitica NIES-267</name>
    <dbReference type="NCBI Taxonomy" id="1973488"/>
    <lineage>
        <taxon>Bacteria</taxon>
        <taxon>Bacillati</taxon>
        <taxon>Cyanobacteriota</taxon>
        <taxon>Cyanophyceae</taxon>
        <taxon>Nostocales</taxon>
        <taxon>Calotrichaceae</taxon>
        <taxon>Calothrix</taxon>
    </lineage>
</organism>
<comment type="similarity">
    <text evidence="2">Belongs to the autoinducer-2 exporter (AI-2E) (TC 2.A.86) family.</text>
</comment>
<dbReference type="PANTHER" id="PTHR21716:SF62">
    <property type="entry name" value="TRANSPORT PROTEIN YDBI-RELATED"/>
    <property type="match status" value="1"/>
</dbReference>
<evidence type="ECO:0008006" key="9">
    <source>
        <dbReference type="Google" id="ProtNLM"/>
    </source>
</evidence>
<dbReference type="Pfam" id="PF01594">
    <property type="entry name" value="AI-2E_transport"/>
    <property type="match status" value="1"/>
</dbReference>
<feature type="transmembrane region" description="Helical" evidence="6">
    <location>
        <begin position="237"/>
        <end position="256"/>
    </location>
</feature>
<protein>
    <recommendedName>
        <fullName evidence="9">Permease</fullName>
    </recommendedName>
</protein>
<feature type="transmembrane region" description="Helical" evidence="6">
    <location>
        <begin position="203"/>
        <end position="231"/>
    </location>
</feature>
<dbReference type="PANTHER" id="PTHR21716">
    <property type="entry name" value="TRANSMEMBRANE PROTEIN"/>
    <property type="match status" value="1"/>
</dbReference>
<dbReference type="GO" id="GO:0016020">
    <property type="term" value="C:membrane"/>
    <property type="evidence" value="ECO:0007669"/>
    <property type="project" value="UniProtKB-SubCell"/>
</dbReference>
<evidence type="ECO:0000256" key="1">
    <source>
        <dbReference type="ARBA" id="ARBA00004141"/>
    </source>
</evidence>
<dbReference type="GO" id="GO:0055085">
    <property type="term" value="P:transmembrane transport"/>
    <property type="evidence" value="ECO:0007669"/>
    <property type="project" value="TreeGrafter"/>
</dbReference>
<dbReference type="Proteomes" id="UP000218418">
    <property type="component" value="Chromosome"/>
</dbReference>
<feature type="transmembrane region" description="Helical" evidence="6">
    <location>
        <begin position="263"/>
        <end position="285"/>
    </location>
</feature>
<evidence type="ECO:0000256" key="3">
    <source>
        <dbReference type="ARBA" id="ARBA00022692"/>
    </source>
</evidence>
<sequence length="372" mass="42067">MRIGKWIGFFVFVVSVYVLWQIRQVLLIVFAAIILATALNQIVKTLQQLRVKRGIAVGISVILLLTIVSGFFALIAPRIIEQLREFTFILPKFLDQIRIWNDWLLKVIPDEVIEEIQGLTYITQGLQTWLDTVLGNVFTVLSQSFNIVLNFLLFFVLTVMLLIDPKPYRSGFIMLFPAFYRRRMDEILQKCEDYLVGWIKGTLLTMFLIGGLSYIGLLIFGVRLPLINAIIAGLLEFIPNVGPTLSLIPPLLLALLDAPWKAVAVVALYFGIQQVESLIVVPLIMRSQVSLLPVVTLLAVVVFANFFGFLGLFLAIPLVLVLQTFIQEILIKDVLNNWDLNDKNQEQETNIAFVDINSTSTQVIDESVINKD</sequence>
<feature type="transmembrane region" description="Helical" evidence="6">
    <location>
        <begin position="297"/>
        <end position="322"/>
    </location>
</feature>
<evidence type="ECO:0000256" key="5">
    <source>
        <dbReference type="ARBA" id="ARBA00023136"/>
    </source>
</evidence>
<name>A0A1Z4LMP5_9CYAN</name>
<gene>
    <name evidence="7" type="ORF">NIES267_19140</name>
</gene>
<feature type="transmembrane region" description="Helical" evidence="6">
    <location>
        <begin position="6"/>
        <end position="35"/>
    </location>
</feature>
<comment type="subcellular location">
    <subcellularLocation>
        <location evidence="1">Membrane</location>
        <topology evidence="1">Multi-pass membrane protein</topology>
    </subcellularLocation>
</comment>
<dbReference type="InterPro" id="IPR002549">
    <property type="entry name" value="AI-2E-like"/>
</dbReference>
<dbReference type="OrthoDB" id="506451at2"/>
<reference evidence="7 8" key="1">
    <citation type="submission" date="2017-06" db="EMBL/GenBank/DDBJ databases">
        <title>Genome sequencing of cyanobaciteial culture collection at National Institute for Environmental Studies (NIES).</title>
        <authorList>
            <person name="Hirose Y."/>
            <person name="Shimura Y."/>
            <person name="Fujisawa T."/>
            <person name="Nakamura Y."/>
            <person name="Kawachi M."/>
        </authorList>
    </citation>
    <scope>NUCLEOTIDE SEQUENCE [LARGE SCALE GENOMIC DNA]</scope>
    <source>
        <strain evidence="7 8">NIES-267</strain>
    </source>
</reference>
<evidence type="ECO:0000256" key="4">
    <source>
        <dbReference type="ARBA" id="ARBA00022989"/>
    </source>
</evidence>
<feature type="transmembrane region" description="Helical" evidence="6">
    <location>
        <begin position="55"/>
        <end position="76"/>
    </location>
</feature>
<feature type="transmembrane region" description="Helical" evidence="6">
    <location>
        <begin position="144"/>
        <end position="163"/>
    </location>
</feature>
<keyword evidence="4 6" id="KW-1133">Transmembrane helix</keyword>
<dbReference type="EMBL" id="AP018227">
    <property type="protein sequence ID" value="BAY82434.1"/>
    <property type="molecule type" value="Genomic_DNA"/>
</dbReference>
<evidence type="ECO:0000256" key="6">
    <source>
        <dbReference type="SAM" id="Phobius"/>
    </source>
</evidence>
<evidence type="ECO:0000256" key="2">
    <source>
        <dbReference type="ARBA" id="ARBA00009773"/>
    </source>
</evidence>
<evidence type="ECO:0000313" key="8">
    <source>
        <dbReference type="Proteomes" id="UP000218418"/>
    </source>
</evidence>
<keyword evidence="5 6" id="KW-0472">Membrane</keyword>
<evidence type="ECO:0000313" key="7">
    <source>
        <dbReference type="EMBL" id="BAY82434.1"/>
    </source>
</evidence>